<feature type="non-terminal residue" evidence="7">
    <location>
        <position position="355"/>
    </location>
</feature>
<dbReference type="STRING" id="1448320.A0A319D3A7"/>
<proteinExistence type="inferred from homology"/>
<dbReference type="PANTHER" id="PTHR42940:SF2">
    <property type="entry name" value="DEHYDROGENASE FAMILY OXIDOREDUCTASE, PUTATIVE (JCVI)-RELATED"/>
    <property type="match status" value="1"/>
</dbReference>
<keyword evidence="8" id="KW-1185">Reference proteome</keyword>
<comment type="similarity">
    <text evidence="2">Belongs to the zinc-containing alcohol dehydrogenase family.</text>
</comment>
<name>A0A319D3A7_9EURO</name>
<dbReference type="GO" id="GO:0046872">
    <property type="term" value="F:metal ion binding"/>
    <property type="evidence" value="ECO:0007669"/>
    <property type="project" value="UniProtKB-KW"/>
</dbReference>
<organism evidence="7 8">
    <name type="scientific">Aspergillus ellipticus CBS 707.79</name>
    <dbReference type="NCBI Taxonomy" id="1448320"/>
    <lineage>
        <taxon>Eukaryota</taxon>
        <taxon>Fungi</taxon>
        <taxon>Dikarya</taxon>
        <taxon>Ascomycota</taxon>
        <taxon>Pezizomycotina</taxon>
        <taxon>Eurotiomycetes</taxon>
        <taxon>Eurotiomycetidae</taxon>
        <taxon>Eurotiales</taxon>
        <taxon>Aspergillaceae</taxon>
        <taxon>Aspergillus</taxon>
        <taxon>Aspergillus subgen. Circumdati</taxon>
    </lineage>
</organism>
<dbReference type="Pfam" id="PF08240">
    <property type="entry name" value="ADH_N"/>
    <property type="match status" value="1"/>
</dbReference>
<evidence type="ECO:0000313" key="7">
    <source>
        <dbReference type="EMBL" id="PYH91639.1"/>
    </source>
</evidence>
<evidence type="ECO:0000313" key="8">
    <source>
        <dbReference type="Proteomes" id="UP000247810"/>
    </source>
</evidence>
<accession>A0A319D3A7</accession>
<keyword evidence="5" id="KW-0560">Oxidoreductase</keyword>
<dbReference type="SUPFAM" id="SSF50129">
    <property type="entry name" value="GroES-like"/>
    <property type="match status" value="1"/>
</dbReference>
<dbReference type="EMBL" id="KZ825939">
    <property type="protein sequence ID" value="PYH91639.1"/>
    <property type="molecule type" value="Genomic_DNA"/>
</dbReference>
<evidence type="ECO:0000256" key="1">
    <source>
        <dbReference type="ARBA" id="ARBA00001947"/>
    </source>
</evidence>
<dbReference type="InterPro" id="IPR013154">
    <property type="entry name" value="ADH-like_N"/>
</dbReference>
<evidence type="ECO:0000256" key="2">
    <source>
        <dbReference type="ARBA" id="ARBA00008072"/>
    </source>
</evidence>
<dbReference type="GO" id="GO:0005737">
    <property type="term" value="C:cytoplasm"/>
    <property type="evidence" value="ECO:0007669"/>
    <property type="project" value="TreeGrafter"/>
</dbReference>
<dbReference type="InterPro" id="IPR011032">
    <property type="entry name" value="GroES-like_sf"/>
</dbReference>
<dbReference type="Gene3D" id="3.90.180.10">
    <property type="entry name" value="Medium-chain alcohol dehydrogenases, catalytic domain"/>
    <property type="match status" value="1"/>
</dbReference>
<feature type="domain" description="Alcohol dehydrogenase-like N-terminal" evidence="6">
    <location>
        <begin position="33"/>
        <end position="141"/>
    </location>
</feature>
<keyword evidence="4" id="KW-0862">Zinc</keyword>
<feature type="non-terminal residue" evidence="7">
    <location>
        <position position="1"/>
    </location>
</feature>
<dbReference type="OrthoDB" id="1879366at2759"/>
<dbReference type="GO" id="GO:0004022">
    <property type="term" value="F:alcohol dehydrogenase (NAD+) activity"/>
    <property type="evidence" value="ECO:0007669"/>
    <property type="project" value="TreeGrafter"/>
</dbReference>
<dbReference type="VEuPathDB" id="FungiDB:BO71DRAFT_283777"/>
<dbReference type="Proteomes" id="UP000247810">
    <property type="component" value="Unassembled WGS sequence"/>
</dbReference>
<comment type="cofactor">
    <cofactor evidence="1">
        <name>Zn(2+)</name>
        <dbReference type="ChEBI" id="CHEBI:29105"/>
    </cofactor>
</comment>
<evidence type="ECO:0000259" key="6">
    <source>
        <dbReference type="Pfam" id="PF08240"/>
    </source>
</evidence>
<reference evidence="7 8" key="1">
    <citation type="submission" date="2018-02" db="EMBL/GenBank/DDBJ databases">
        <title>The genomes of Aspergillus section Nigri reveals drivers in fungal speciation.</title>
        <authorList>
            <consortium name="DOE Joint Genome Institute"/>
            <person name="Vesth T.C."/>
            <person name="Nybo J."/>
            <person name="Theobald S."/>
            <person name="Brandl J."/>
            <person name="Frisvad J.C."/>
            <person name="Nielsen K.F."/>
            <person name="Lyhne E.K."/>
            <person name="Kogle M.E."/>
            <person name="Kuo A."/>
            <person name="Riley R."/>
            <person name="Clum A."/>
            <person name="Nolan M."/>
            <person name="Lipzen A."/>
            <person name="Salamov A."/>
            <person name="Henrissat B."/>
            <person name="Wiebenga A."/>
            <person name="De vries R.P."/>
            <person name="Grigoriev I.V."/>
            <person name="Mortensen U.H."/>
            <person name="Andersen M.R."/>
            <person name="Baker S.E."/>
        </authorList>
    </citation>
    <scope>NUCLEOTIDE SEQUENCE [LARGE SCALE GENOMIC DNA]</scope>
    <source>
        <strain evidence="7 8">CBS 707.79</strain>
    </source>
</reference>
<dbReference type="SUPFAM" id="SSF51735">
    <property type="entry name" value="NAD(P)-binding Rossmann-fold domains"/>
    <property type="match status" value="1"/>
</dbReference>
<evidence type="ECO:0000256" key="4">
    <source>
        <dbReference type="ARBA" id="ARBA00022833"/>
    </source>
</evidence>
<evidence type="ECO:0000256" key="5">
    <source>
        <dbReference type="ARBA" id="ARBA00023002"/>
    </source>
</evidence>
<evidence type="ECO:0000256" key="3">
    <source>
        <dbReference type="ARBA" id="ARBA00022723"/>
    </source>
</evidence>
<gene>
    <name evidence="7" type="ORF">BO71DRAFT_283777</name>
</gene>
<dbReference type="Gene3D" id="3.40.50.720">
    <property type="entry name" value="NAD(P)-binding Rossmann-like Domain"/>
    <property type="match status" value="1"/>
</dbReference>
<dbReference type="PANTHER" id="PTHR42940">
    <property type="entry name" value="ALCOHOL DEHYDROGENASE 1-RELATED"/>
    <property type="match status" value="1"/>
</dbReference>
<protein>
    <submittedName>
        <fullName evidence="7">GroES-like protein</fullName>
    </submittedName>
</protein>
<dbReference type="InterPro" id="IPR036291">
    <property type="entry name" value="NAD(P)-bd_dom_sf"/>
</dbReference>
<keyword evidence="3" id="KW-0479">Metal-binding</keyword>
<sequence>IPKVQRAVVTPVVGERLNLQITDNAPVVYPTEEGEVLVRIAWTGICRSDACFSIGPEPGFPSHNHIAGHEGIGRIVRSRDEQWIGKAVATRYMGSTCGECLYCVKGLIESCRAQTSLPKHYNGTFQEYMVAPLKALVMLPDWIFTTPDISPARYTAALCSGSTALNGVRAADPRPGDIVVVIGVCGAIGHLTGMIAKAVFGARVIGVEFPGKKDCFDAVAAEKIYDVFVPVVAGSGEADWEQYLQDLRDACHLLRGSGSEGADAVISTASSVAGFCNLPDLVRDGGSIVCLGYRQLKIQGSLMAGSDSAMRVMEWIRDGTIEPQIREVGLEDVLGCLQGSLDFRNSGKTVVRVAS</sequence>
<dbReference type="AlphaFoldDB" id="A0A319D3A7"/>